<keyword evidence="6" id="KW-0106">Calcium</keyword>
<evidence type="ECO:0000256" key="4">
    <source>
        <dbReference type="ARBA" id="ARBA00022729"/>
    </source>
</evidence>
<dbReference type="PROSITE" id="PS00149">
    <property type="entry name" value="SULFATASE_2"/>
    <property type="match status" value="1"/>
</dbReference>
<sequence length="488" mass="53172">MKYDSRCPWACLLALAVLFAALPISNAAAKDQPNFIVIVADDLGWRDLGFMGSDYHRTPHLDRLASGGLVFTQAYANAPMCAPTRAAILSGMYSPRTGVYTVGGGGGRGQSDGPDLSKLALTTPRNQSSLDSDITTLPEALQQAGYTTGHVGKWHLGRTSGRTGPTSHGFDTSVGASRGGGTRTYYAPYGIADLDETAKDGEYITDRLTDEAVGFIEENKGGPFFLWLAHYAVHNPIEPDPAVLRDVNRWPTDEQHDNAEYAAMLVSLDNSVGRIMESLDAQGLADNTVVVFVSDNGGSDRTTNNAPLRSGKGSLYEGGVRIPCVVHYPGVVEAGRKTDEPVLLFDLYPTFLDLSGAKAPRQQAVDGESWRPILEGQSSLNENRPLVWYIPTYSTTPRGSISHGPRAVVRKGDWKLLYDFESKESELYNIADDLGESKDLAKSKTTTVRSLERELEKWLKATDADVPAANPDYDPDTADQPRRRNRDR</sequence>
<feature type="chain" id="PRO_5030546157" evidence="8">
    <location>
        <begin position="30"/>
        <end position="488"/>
    </location>
</feature>
<dbReference type="GO" id="GO:0004065">
    <property type="term" value="F:arylsulfatase activity"/>
    <property type="evidence" value="ECO:0007669"/>
    <property type="project" value="TreeGrafter"/>
</dbReference>
<dbReference type="CDD" id="cd16144">
    <property type="entry name" value="ARS_like"/>
    <property type="match status" value="1"/>
</dbReference>
<evidence type="ECO:0000256" key="3">
    <source>
        <dbReference type="ARBA" id="ARBA00022723"/>
    </source>
</evidence>
<dbReference type="Pfam" id="PF00884">
    <property type="entry name" value="Sulfatase"/>
    <property type="match status" value="1"/>
</dbReference>
<evidence type="ECO:0000256" key="8">
    <source>
        <dbReference type="SAM" id="SignalP"/>
    </source>
</evidence>
<dbReference type="SUPFAM" id="SSF53649">
    <property type="entry name" value="Alkaline phosphatase-like"/>
    <property type="match status" value="1"/>
</dbReference>
<dbReference type="PANTHER" id="PTHR42693">
    <property type="entry name" value="ARYLSULFATASE FAMILY MEMBER"/>
    <property type="match status" value="1"/>
</dbReference>
<dbReference type="InterPro" id="IPR000917">
    <property type="entry name" value="Sulfatase_N"/>
</dbReference>
<evidence type="ECO:0000256" key="6">
    <source>
        <dbReference type="ARBA" id="ARBA00022837"/>
    </source>
</evidence>
<dbReference type="Gene3D" id="3.30.1120.10">
    <property type="match status" value="1"/>
</dbReference>
<evidence type="ECO:0000256" key="7">
    <source>
        <dbReference type="SAM" id="MobiDB-lite"/>
    </source>
</evidence>
<dbReference type="InterPro" id="IPR024607">
    <property type="entry name" value="Sulfatase_CS"/>
</dbReference>
<dbReference type="PANTHER" id="PTHR42693:SF42">
    <property type="entry name" value="ARYLSULFATASE G"/>
    <property type="match status" value="1"/>
</dbReference>
<evidence type="ECO:0000313" key="11">
    <source>
        <dbReference type="Proteomes" id="UP000541810"/>
    </source>
</evidence>
<dbReference type="AlphaFoldDB" id="A0A7X0LLM0"/>
<accession>A0A7X0LLM0</accession>
<keyword evidence="11" id="KW-1185">Reference proteome</keyword>
<evidence type="ECO:0000256" key="1">
    <source>
        <dbReference type="ARBA" id="ARBA00001913"/>
    </source>
</evidence>
<evidence type="ECO:0000256" key="2">
    <source>
        <dbReference type="ARBA" id="ARBA00008779"/>
    </source>
</evidence>
<keyword evidence="3" id="KW-0479">Metal-binding</keyword>
<feature type="domain" description="Sulfatase N-terminal" evidence="9">
    <location>
        <begin position="33"/>
        <end position="356"/>
    </location>
</feature>
<gene>
    <name evidence="10" type="ORF">HNQ40_002860</name>
</gene>
<keyword evidence="5" id="KW-0378">Hydrolase</keyword>
<dbReference type="RefSeq" id="WP_184678550.1">
    <property type="nucleotide sequence ID" value="NZ_JACHGY010000001.1"/>
</dbReference>
<organism evidence="10 11">
    <name type="scientific">Algisphaera agarilytica</name>
    <dbReference type="NCBI Taxonomy" id="1385975"/>
    <lineage>
        <taxon>Bacteria</taxon>
        <taxon>Pseudomonadati</taxon>
        <taxon>Planctomycetota</taxon>
        <taxon>Phycisphaerae</taxon>
        <taxon>Phycisphaerales</taxon>
        <taxon>Phycisphaeraceae</taxon>
        <taxon>Algisphaera</taxon>
    </lineage>
</organism>
<keyword evidence="4 8" id="KW-0732">Signal</keyword>
<dbReference type="EMBL" id="JACHGY010000001">
    <property type="protein sequence ID" value="MBB6431054.1"/>
    <property type="molecule type" value="Genomic_DNA"/>
</dbReference>
<comment type="cofactor">
    <cofactor evidence="1">
        <name>Ca(2+)</name>
        <dbReference type="ChEBI" id="CHEBI:29108"/>
    </cofactor>
</comment>
<protein>
    <submittedName>
        <fullName evidence="10">Arylsulfatase A-like enzyme</fullName>
    </submittedName>
</protein>
<reference evidence="10 11" key="1">
    <citation type="submission" date="2020-08" db="EMBL/GenBank/DDBJ databases">
        <title>Genomic Encyclopedia of Type Strains, Phase IV (KMG-IV): sequencing the most valuable type-strain genomes for metagenomic binning, comparative biology and taxonomic classification.</title>
        <authorList>
            <person name="Goeker M."/>
        </authorList>
    </citation>
    <scope>NUCLEOTIDE SEQUENCE [LARGE SCALE GENOMIC DNA]</scope>
    <source>
        <strain evidence="10 11">DSM 103725</strain>
    </source>
</reference>
<comment type="caution">
    <text evidence="10">The sequence shown here is derived from an EMBL/GenBank/DDBJ whole genome shotgun (WGS) entry which is preliminary data.</text>
</comment>
<evidence type="ECO:0000259" key="9">
    <source>
        <dbReference type="Pfam" id="PF00884"/>
    </source>
</evidence>
<dbReference type="InterPro" id="IPR017850">
    <property type="entry name" value="Alkaline_phosphatase_core_sf"/>
</dbReference>
<dbReference type="GO" id="GO:0046872">
    <property type="term" value="F:metal ion binding"/>
    <property type="evidence" value="ECO:0007669"/>
    <property type="project" value="UniProtKB-KW"/>
</dbReference>
<proteinExistence type="inferred from homology"/>
<dbReference type="Proteomes" id="UP000541810">
    <property type="component" value="Unassembled WGS sequence"/>
</dbReference>
<feature type="region of interest" description="Disordered" evidence="7">
    <location>
        <begin position="461"/>
        <end position="488"/>
    </location>
</feature>
<evidence type="ECO:0000313" key="10">
    <source>
        <dbReference type="EMBL" id="MBB6431054.1"/>
    </source>
</evidence>
<comment type="similarity">
    <text evidence="2">Belongs to the sulfatase family.</text>
</comment>
<dbReference type="InterPro" id="IPR050738">
    <property type="entry name" value="Sulfatase"/>
</dbReference>
<dbReference type="Gene3D" id="3.40.720.10">
    <property type="entry name" value="Alkaline Phosphatase, subunit A"/>
    <property type="match status" value="1"/>
</dbReference>
<evidence type="ECO:0000256" key="5">
    <source>
        <dbReference type="ARBA" id="ARBA00022801"/>
    </source>
</evidence>
<name>A0A7X0LLM0_9BACT</name>
<feature type="compositionally biased region" description="Basic and acidic residues" evidence="7">
    <location>
        <begin position="479"/>
        <end position="488"/>
    </location>
</feature>
<feature type="signal peptide" evidence="8">
    <location>
        <begin position="1"/>
        <end position="29"/>
    </location>
</feature>